<feature type="compositionally biased region" description="Basic residues" evidence="1">
    <location>
        <begin position="162"/>
        <end position="174"/>
    </location>
</feature>
<feature type="compositionally biased region" description="Polar residues" evidence="1">
    <location>
        <begin position="251"/>
        <end position="260"/>
    </location>
</feature>
<feature type="transmembrane region" description="Helical" evidence="2">
    <location>
        <begin position="37"/>
        <end position="56"/>
    </location>
</feature>
<dbReference type="EMBL" id="BOOK01000038">
    <property type="protein sequence ID" value="GII03325.1"/>
    <property type="molecule type" value="Genomic_DNA"/>
</dbReference>
<evidence type="ECO:0000313" key="4">
    <source>
        <dbReference type="Proteomes" id="UP000634476"/>
    </source>
</evidence>
<dbReference type="RefSeq" id="WP_203877612.1">
    <property type="nucleotide sequence ID" value="NZ_BOOK01000038.1"/>
</dbReference>
<keyword evidence="2" id="KW-1133">Transmembrane helix</keyword>
<feature type="compositionally biased region" description="Basic and acidic residues" evidence="1">
    <location>
        <begin position="273"/>
        <end position="290"/>
    </location>
</feature>
<keyword evidence="2" id="KW-0472">Membrane</keyword>
<feature type="region of interest" description="Disordered" evidence="1">
    <location>
        <begin position="1"/>
        <end position="28"/>
    </location>
</feature>
<feature type="compositionally biased region" description="Basic and acidic residues" evidence="1">
    <location>
        <begin position="1"/>
        <end position="19"/>
    </location>
</feature>
<sequence>MQKDDHVTADPAPDGRPHPEGPTAATWTARTRDWRPYMTVCAALVAAAAVAGVFTVDSGESVSRGSVGDTPTGIELQRPYGAHALALAMDPPRVRAGSGRRAGGDSPSRRRADKALPRQGRDAAGRDRPDEPQGILWRGPSAPAPVPRTQAGRDRSRDHQARRQARAKRAAARRAAREKAAATPQALPSTGTGTGAAGPQRPSASAAPPVATNVCGAIPMTGWTYPYCDAIPGTGGYDRLLDGIFTFITPSATPSATPSRAPSEAPVKGTAKTTEKAPEKAPEKKAGKKD</sequence>
<organism evidence="3 4">
    <name type="scientific">Planobispora takensis</name>
    <dbReference type="NCBI Taxonomy" id="1367882"/>
    <lineage>
        <taxon>Bacteria</taxon>
        <taxon>Bacillati</taxon>
        <taxon>Actinomycetota</taxon>
        <taxon>Actinomycetes</taxon>
        <taxon>Streptosporangiales</taxon>
        <taxon>Streptosporangiaceae</taxon>
        <taxon>Planobispora</taxon>
    </lineage>
</organism>
<comment type="caution">
    <text evidence="3">The sequence shown here is derived from an EMBL/GenBank/DDBJ whole genome shotgun (WGS) entry which is preliminary data.</text>
</comment>
<feature type="compositionally biased region" description="Basic and acidic residues" evidence="1">
    <location>
        <begin position="107"/>
        <end position="131"/>
    </location>
</feature>
<feature type="region of interest" description="Disordered" evidence="1">
    <location>
        <begin position="251"/>
        <end position="290"/>
    </location>
</feature>
<feature type="compositionally biased region" description="Basic and acidic residues" evidence="1">
    <location>
        <begin position="151"/>
        <end position="161"/>
    </location>
</feature>
<feature type="region of interest" description="Disordered" evidence="1">
    <location>
        <begin position="90"/>
        <end position="208"/>
    </location>
</feature>
<name>A0A8J3WVQ5_9ACTN</name>
<dbReference type="Proteomes" id="UP000634476">
    <property type="component" value="Unassembled WGS sequence"/>
</dbReference>
<keyword evidence="2" id="KW-0812">Transmembrane</keyword>
<reference evidence="3" key="1">
    <citation type="submission" date="2021-01" db="EMBL/GenBank/DDBJ databases">
        <title>Whole genome shotgun sequence of Planobispora takensis NBRC 109077.</title>
        <authorList>
            <person name="Komaki H."/>
            <person name="Tamura T."/>
        </authorList>
    </citation>
    <scope>NUCLEOTIDE SEQUENCE</scope>
    <source>
        <strain evidence="3">NBRC 109077</strain>
    </source>
</reference>
<accession>A0A8J3WVQ5</accession>
<gene>
    <name evidence="3" type="ORF">Pta02_53330</name>
</gene>
<evidence type="ECO:0000313" key="3">
    <source>
        <dbReference type="EMBL" id="GII03325.1"/>
    </source>
</evidence>
<keyword evidence="4" id="KW-1185">Reference proteome</keyword>
<proteinExistence type="predicted"/>
<dbReference type="AlphaFoldDB" id="A0A8J3WVQ5"/>
<protein>
    <submittedName>
        <fullName evidence="3">Uncharacterized protein</fullName>
    </submittedName>
</protein>
<evidence type="ECO:0000256" key="2">
    <source>
        <dbReference type="SAM" id="Phobius"/>
    </source>
</evidence>
<evidence type="ECO:0000256" key="1">
    <source>
        <dbReference type="SAM" id="MobiDB-lite"/>
    </source>
</evidence>